<evidence type="ECO:0000313" key="3">
    <source>
        <dbReference type="Proteomes" id="UP001231189"/>
    </source>
</evidence>
<dbReference type="InterPro" id="IPR026960">
    <property type="entry name" value="RVT-Znf"/>
</dbReference>
<evidence type="ECO:0000259" key="1">
    <source>
        <dbReference type="Pfam" id="PF13966"/>
    </source>
</evidence>
<sequence>MDILHLMIEKAAECDLLTDLATSVVRHRTSMYADNVVTFIRPTRMDLLTCIAIVDDFGAASDGLPEASNSRSVKDGLTGLWLRDVGPDLGSDALVEFFLLWQRLAAIALVPDQEDVLVWLWSGDGHYSSKSAYEAFFVGAVKAPIVEDIWRSRAPYSCKFFAWLAAKNRCWKADRLGRGGLPCSAACPLCDEEPKLGP</sequence>
<dbReference type="AlphaFoldDB" id="A0AAD8R256"/>
<reference evidence="2" key="1">
    <citation type="submission" date="2023-07" db="EMBL/GenBank/DDBJ databases">
        <title>A chromosome-level genome assembly of Lolium multiflorum.</title>
        <authorList>
            <person name="Chen Y."/>
            <person name="Copetti D."/>
            <person name="Kolliker R."/>
            <person name="Studer B."/>
        </authorList>
    </citation>
    <scope>NUCLEOTIDE SEQUENCE</scope>
    <source>
        <strain evidence="2">02402/16</strain>
        <tissue evidence="2">Leaf</tissue>
    </source>
</reference>
<dbReference type="Proteomes" id="UP001231189">
    <property type="component" value="Unassembled WGS sequence"/>
</dbReference>
<organism evidence="2 3">
    <name type="scientific">Lolium multiflorum</name>
    <name type="common">Italian ryegrass</name>
    <name type="synonym">Lolium perenne subsp. multiflorum</name>
    <dbReference type="NCBI Taxonomy" id="4521"/>
    <lineage>
        <taxon>Eukaryota</taxon>
        <taxon>Viridiplantae</taxon>
        <taxon>Streptophyta</taxon>
        <taxon>Embryophyta</taxon>
        <taxon>Tracheophyta</taxon>
        <taxon>Spermatophyta</taxon>
        <taxon>Magnoliopsida</taxon>
        <taxon>Liliopsida</taxon>
        <taxon>Poales</taxon>
        <taxon>Poaceae</taxon>
        <taxon>BOP clade</taxon>
        <taxon>Pooideae</taxon>
        <taxon>Poodae</taxon>
        <taxon>Poeae</taxon>
        <taxon>Poeae Chloroplast Group 2 (Poeae type)</taxon>
        <taxon>Loliodinae</taxon>
        <taxon>Loliinae</taxon>
        <taxon>Lolium</taxon>
    </lineage>
</organism>
<keyword evidence="3" id="KW-1185">Reference proteome</keyword>
<dbReference type="EMBL" id="JAUUTY010000007">
    <property type="protein sequence ID" value="KAK1613440.1"/>
    <property type="molecule type" value="Genomic_DNA"/>
</dbReference>
<comment type="caution">
    <text evidence="2">The sequence shown here is derived from an EMBL/GenBank/DDBJ whole genome shotgun (WGS) entry which is preliminary data.</text>
</comment>
<evidence type="ECO:0000313" key="2">
    <source>
        <dbReference type="EMBL" id="KAK1613440.1"/>
    </source>
</evidence>
<feature type="domain" description="Reverse transcriptase zinc-binding" evidence="1">
    <location>
        <begin position="127"/>
        <end position="193"/>
    </location>
</feature>
<protein>
    <recommendedName>
        <fullName evidence="1">Reverse transcriptase zinc-binding domain-containing protein</fullName>
    </recommendedName>
</protein>
<gene>
    <name evidence="2" type="ORF">QYE76_037113</name>
</gene>
<proteinExistence type="predicted"/>
<dbReference type="Pfam" id="PF13966">
    <property type="entry name" value="zf-RVT"/>
    <property type="match status" value="1"/>
</dbReference>
<name>A0AAD8R256_LOLMU</name>
<accession>A0AAD8R256</accession>